<evidence type="ECO:0000256" key="1">
    <source>
        <dbReference type="ARBA" id="ARBA00022614"/>
    </source>
</evidence>
<dbReference type="PANTHER" id="PTHR24366:SF158">
    <property type="entry name" value="PLATELET GLYCOPROTEIN IB ALPHA CHAIN-LIKE-RELATED"/>
    <property type="match status" value="1"/>
</dbReference>
<reference evidence="5" key="1">
    <citation type="journal article" date="2022" name="bioRxiv">
        <title>Sequencing and chromosome-scale assembly of the giantPleurodeles waltlgenome.</title>
        <authorList>
            <person name="Brown T."/>
            <person name="Elewa A."/>
            <person name="Iarovenko S."/>
            <person name="Subramanian E."/>
            <person name="Araus A.J."/>
            <person name="Petzold A."/>
            <person name="Susuki M."/>
            <person name="Suzuki K.-i.T."/>
            <person name="Hayashi T."/>
            <person name="Toyoda A."/>
            <person name="Oliveira C."/>
            <person name="Osipova E."/>
            <person name="Leigh N.D."/>
            <person name="Simon A."/>
            <person name="Yun M.H."/>
        </authorList>
    </citation>
    <scope>NUCLEOTIDE SEQUENCE</scope>
    <source>
        <strain evidence="5">20211129_DDA</strain>
        <tissue evidence="5">Liver</tissue>
    </source>
</reference>
<evidence type="ECO:0000256" key="2">
    <source>
        <dbReference type="ARBA" id="ARBA00022737"/>
    </source>
</evidence>
<organism evidence="5 6">
    <name type="scientific">Pleurodeles waltl</name>
    <name type="common">Iberian ribbed newt</name>
    <dbReference type="NCBI Taxonomy" id="8319"/>
    <lineage>
        <taxon>Eukaryota</taxon>
        <taxon>Metazoa</taxon>
        <taxon>Chordata</taxon>
        <taxon>Craniata</taxon>
        <taxon>Vertebrata</taxon>
        <taxon>Euteleostomi</taxon>
        <taxon>Amphibia</taxon>
        <taxon>Batrachia</taxon>
        <taxon>Caudata</taxon>
        <taxon>Salamandroidea</taxon>
        <taxon>Salamandridae</taxon>
        <taxon>Pleurodelinae</taxon>
        <taxon>Pleurodeles</taxon>
    </lineage>
</organism>
<feature type="region of interest" description="Disordered" evidence="3">
    <location>
        <begin position="583"/>
        <end position="614"/>
    </location>
</feature>
<dbReference type="InterPro" id="IPR001611">
    <property type="entry name" value="Leu-rich_rpt"/>
</dbReference>
<dbReference type="InterPro" id="IPR032675">
    <property type="entry name" value="LRR_dom_sf"/>
</dbReference>
<dbReference type="EMBL" id="JANPWB010000010">
    <property type="protein sequence ID" value="KAJ1146123.1"/>
    <property type="molecule type" value="Genomic_DNA"/>
</dbReference>
<feature type="compositionally biased region" description="Polar residues" evidence="3">
    <location>
        <begin position="943"/>
        <end position="954"/>
    </location>
</feature>
<dbReference type="Proteomes" id="UP001066276">
    <property type="component" value="Chromosome 6"/>
</dbReference>
<dbReference type="SUPFAM" id="SSF52058">
    <property type="entry name" value="L domain-like"/>
    <property type="match status" value="1"/>
</dbReference>
<dbReference type="PANTHER" id="PTHR24366">
    <property type="entry name" value="IG(IMMUNOGLOBULIN) AND LRR(LEUCINE RICH REPEAT) DOMAINS"/>
    <property type="match status" value="1"/>
</dbReference>
<name>A0AAV7R1C6_PLEWA</name>
<evidence type="ECO:0000313" key="5">
    <source>
        <dbReference type="EMBL" id="KAJ1146123.1"/>
    </source>
</evidence>
<sequence>MQNSGEVYLDGVTMIKILPGLSNSTEAIILLKGGLNAIPPEAFQNFSKLRWLYINGCLVSSLENRTFVTGEGNSLQELDLNNNRLQSCTVDILAFAGLARLEKLILTNNALDALKASWFMDMKFLTKLNMSANMINYIPPRTFETLSALDHLDLADNRIQYLHTETFFGLDSLTELNVSRNLILFIDEDTFEPLKALQVLRLVGNRLVTLKALPELVGYVYLHQNPWECSCKFFNLVVSLKEKIVDVSSVLCDMPTYLKGEQVVLVGPDICINATMPPGYLQQEGLTSYAPLYSFLGGFLCALIICLIIYFISKHSKQSRTPKPGDQRSNKIHSSLTGAVQENPMKVEVTPELSKCCLSSEVKQPLPNVLQTKFVEQTQCHLSWHPSDGVRKHINAVSLVDSPKMVPAVRTPNKRTMESRKDNVEAIQETVGSNLGGNHFLDTVLNSMSESSTRTEGLTKSLTAPDLLFASQEQQRLNPLKIVHSIEDCTGRLHLKSEDRQSCITQNVKSSIYDPQSYNVQGLKPTLGEPKSFKQQGLQPTLLEPVLCSVQGSESTQEDRKFLSAQHLQPTCDDTNCYSTHVVQPMHDDPKPHNSQDLHPTIEDPESYNQPDMQPILNGPKVYSTQDQHTHDDSNIFSQLSPHDPKCYVGQGLQLSGEEETFNTTHDLRSSHNNPKYYSEPNLQPNPKDSKCYIQPDFFSPYAQPKCYNAKGLYQTQNNEKYCTQDALSITVDAKCLKTLNSCPITEGLQVAVVLPSDERLDGLQLPNLLPKTDQLHTKRDQDLPAEFFQHENSNQTADMKNMESGLMKYFETHHAEEGTELVMESEALPLNSDSLESSNTMKVQNNTNNNGGQKSLSKKCKTWSTFYNIPSNSAVKQPGMKEPEDGIEDPLSSSKRKEEFDREIHRNNDQSEDSEATPQSGRSTELTDFIEASDPLQDGRSTEQTESARNGTFSELPDVLLNGRSTELSEDSISQRDLISFLSSRHSLTSDSGDEDYDEPDLEELNGNERNLNGKHLSKSTIDSLDKTETIDDESNLQNDKDRTSLKSMSVGHCAGKDHKYHRDLFSAGQSQSERDRQCENRHKKHRAGWSLTSDTLSRERFWKYHTNCCNKNKPCPTAKKVLRHLKPVCGESLHHESVRMTKEQFWTYHTYCCAVDTPCPTAKKVLKHLKNEHSESSFHGYDRLTSKRFWKYHRNCCDDSKPCPTAKKVMQRLKIVASQPADALATQSPPSDTDLLEGNDRLSGNLLVRLSQRKERKVISPWK</sequence>
<feature type="region of interest" description="Disordered" evidence="3">
    <location>
        <begin position="833"/>
        <end position="858"/>
    </location>
</feature>
<feature type="compositionally biased region" description="Polar residues" evidence="3">
    <location>
        <begin position="671"/>
        <end position="686"/>
    </location>
</feature>
<dbReference type="Pfam" id="PF13855">
    <property type="entry name" value="LRR_8"/>
    <property type="match status" value="1"/>
</dbReference>
<dbReference type="AlphaFoldDB" id="A0AAV7R1C6"/>
<feature type="transmembrane region" description="Helical" evidence="4">
    <location>
        <begin position="292"/>
        <end position="313"/>
    </location>
</feature>
<protein>
    <recommendedName>
        <fullName evidence="7">LRRCT domain-containing protein</fullName>
    </recommendedName>
</protein>
<gene>
    <name evidence="5" type="ORF">NDU88_012405</name>
</gene>
<accession>A0AAV7R1C6</accession>
<dbReference type="Gene3D" id="3.80.10.10">
    <property type="entry name" value="Ribonuclease Inhibitor"/>
    <property type="match status" value="1"/>
</dbReference>
<feature type="compositionally biased region" description="Polar residues" evidence="3">
    <location>
        <begin position="917"/>
        <end position="927"/>
    </location>
</feature>
<feature type="compositionally biased region" description="Basic and acidic residues" evidence="3">
    <location>
        <begin position="896"/>
        <end position="910"/>
    </location>
</feature>
<proteinExistence type="predicted"/>
<feature type="compositionally biased region" description="Acidic residues" evidence="3">
    <location>
        <begin position="993"/>
        <end position="1007"/>
    </location>
</feature>
<keyword evidence="4" id="KW-0812">Transmembrane</keyword>
<keyword evidence="1" id="KW-0433">Leucine-rich repeat</keyword>
<keyword evidence="4" id="KW-0472">Membrane</keyword>
<feature type="region of interest" description="Disordered" evidence="3">
    <location>
        <begin position="871"/>
        <end position="959"/>
    </location>
</feature>
<evidence type="ECO:0000256" key="3">
    <source>
        <dbReference type="SAM" id="MobiDB-lite"/>
    </source>
</evidence>
<feature type="region of interest" description="Disordered" evidence="3">
    <location>
        <begin position="987"/>
        <end position="1023"/>
    </location>
</feature>
<keyword evidence="2" id="KW-0677">Repeat</keyword>
<feature type="region of interest" description="Disordered" evidence="3">
    <location>
        <begin position="1222"/>
        <end position="1241"/>
    </location>
</feature>
<feature type="compositionally biased region" description="Basic and acidic residues" evidence="3">
    <location>
        <begin position="586"/>
        <end position="602"/>
    </location>
</feature>
<keyword evidence="6" id="KW-1185">Reference proteome</keyword>
<feature type="compositionally biased region" description="Low complexity" evidence="3">
    <location>
        <begin position="839"/>
        <end position="856"/>
    </location>
</feature>
<feature type="region of interest" description="Disordered" evidence="3">
    <location>
        <begin position="663"/>
        <end position="686"/>
    </location>
</feature>
<comment type="caution">
    <text evidence="5">The sequence shown here is derived from an EMBL/GenBank/DDBJ whole genome shotgun (WGS) entry which is preliminary data.</text>
</comment>
<dbReference type="SMART" id="SM00369">
    <property type="entry name" value="LRR_TYP"/>
    <property type="match status" value="7"/>
</dbReference>
<evidence type="ECO:0000313" key="6">
    <source>
        <dbReference type="Proteomes" id="UP001066276"/>
    </source>
</evidence>
<feature type="region of interest" description="Disordered" evidence="3">
    <location>
        <begin position="317"/>
        <end position="337"/>
    </location>
</feature>
<keyword evidence="4" id="KW-1133">Transmembrane helix</keyword>
<dbReference type="InterPro" id="IPR003591">
    <property type="entry name" value="Leu-rich_rpt_typical-subtyp"/>
</dbReference>
<evidence type="ECO:0000256" key="4">
    <source>
        <dbReference type="SAM" id="Phobius"/>
    </source>
</evidence>
<evidence type="ECO:0008006" key="7">
    <source>
        <dbReference type="Google" id="ProtNLM"/>
    </source>
</evidence>